<dbReference type="EMBL" id="UINC01091109">
    <property type="protein sequence ID" value="SVC43616.1"/>
    <property type="molecule type" value="Genomic_DNA"/>
</dbReference>
<organism evidence="1">
    <name type="scientific">marine metagenome</name>
    <dbReference type="NCBI Taxonomy" id="408172"/>
    <lineage>
        <taxon>unclassified sequences</taxon>
        <taxon>metagenomes</taxon>
        <taxon>ecological metagenomes</taxon>
    </lineage>
</organism>
<reference evidence="1" key="1">
    <citation type="submission" date="2018-05" db="EMBL/GenBank/DDBJ databases">
        <authorList>
            <person name="Lanie J.A."/>
            <person name="Ng W.-L."/>
            <person name="Kazmierczak K.M."/>
            <person name="Andrzejewski T.M."/>
            <person name="Davidsen T.M."/>
            <person name="Wayne K.J."/>
            <person name="Tettelin H."/>
            <person name="Glass J.I."/>
            <person name="Rusch D."/>
            <person name="Podicherti R."/>
            <person name="Tsui H.-C.T."/>
            <person name="Winkler M.E."/>
        </authorList>
    </citation>
    <scope>NUCLEOTIDE SEQUENCE</scope>
</reference>
<evidence type="ECO:0000313" key="1">
    <source>
        <dbReference type="EMBL" id="SVC43616.1"/>
    </source>
</evidence>
<name>A0A382M420_9ZZZZ</name>
<feature type="non-terminal residue" evidence="1">
    <location>
        <position position="28"/>
    </location>
</feature>
<accession>A0A382M420</accession>
<gene>
    <name evidence="1" type="ORF">METZ01_LOCUS296470</name>
</gene>
<protein>
    <submittedName>
        <fullName evidence="1">Uncharacterized protein</fullName>
    </submittedName>
</protein>
<sequence>MISVTDAPQRVLDGVERMPEETVNLATA</sequence>
<dbReference type="AlphaFoldDB" id="A0A382M420"/>
<proteinExistence type="predicted"/>